<dbReference type="EMBL" id="JAJFAZ020000008">
    <property type="protein sequence ID" value="KAI5313737.1"/>
    <property type="molecule type" value="Genomic_DNA"/>
</dbReference>
<dbReference type="Proteomes" id="UP001054821">
    <property type="component" value="Chromosome 8"/>
</dbReference>
<protein>
    <submittedName>
        <fullName evidence="2">Uncharacterized protein</fullName>
    </submittedName>
</protein>
<name>A0AAD4UXF8_PRUDU</name>
<evidence type="ECO:0000313" key="2">
    <source>
        <dbReference type="EMBL" id="KAI5313737.1"/>
    </source>
</evidence>
<gene>
    <name evidence="2" type="ORF">L3X38_042913</name>
</gene>
<feature type="region of interest" description="Disordered" evidence="1">
    <location>
        <begin position="69"/>
        <end position="102"/>
    </location>
</feature>
<feature type="compositionally biased region" description="Low complexity" evidence="1">
    <location>
        <begin position="70"/>
        <end position="86"/>
    </location>
</feature>
<comment type="caution">
    <text evidence="2">The sequence shown here is derived from an EMBL/GenBank/DDBJ whole genome shotgun (WGS) entry which is preliminary data.</text>
</comment>
<dbReference type="AlphaFoldDB" id="A0AAD4UXF8"/>
<organism evidence="2 3">
    <name type="scientific">Prunus dulcis</name>
    <name type="common">Almond</name>
    <name type="synonym">Amygdalus dulcis</name>
    <dbReference type="NCBI Taxonomy" id="3755"/>
    <lineage>
        <taxon>Eukaryota</taxon>
        <taxon>Viridiplantae</taxon>
        <taxon>Streptophyta</taxon>
        <taxon>Embryophyta</taxon>
        <taxon>Tracheophyta</taxon>
        <taxon>Spermatophyta</taxon>
        <taxon>Magnoliopsida</taxon>
        <taxon>eudicotyledons</taxon>
        <taxon>Gunneridae</taxon>
        <taxon>Pentapetalae</taxon>
        <taxon>rosids</taxon>
        <taxon>fabids</taxon>
        <taxon>Rosales</taxon>
        <taxon>Rosaceae</taxon>
        <taxon>Amygdaloideae</taxon>
        <taxon>Amygdaleae</taxon>
        <taxon>Prunus</taxon>
    </lineage>
</organism>
<reference evidence="2 3" key="1">
    <citation type="journal article" date="2022" name="G3 (Bethesda)">
        <title>Whole-genome sequence and methylome profiling of the almond [Prunus dulcis (Mill.) D.A. Webb] cultivar 'Nonpareil'.</title>
        <authorList>
            <person name="D'Amico-Willman K.M."/>
            <person name="Ouma W.Z."/>
            <person name="Meulia T."/>
            <person name="Sideli G.M."/>
            <person name="Gradziel T.M."/>
            <person name="Fresnedo-Ramirez J."/>
        </authorList>
    </citation>
    <scope>NUCLEOTIDE SEQUENCE [LARGE SCALE GENOMIC DNA]</scope>
    <source>
        <strain evidence="2">Clone GOH B32 T37-40</strain>
    </source>
</reference>
<proteinExistence type="predicted"/>
<accession>A0AAD4UXF8</accession>
<evidence type="ECO:0000256" key="1">
    <source>
        <dbReference type="SAM" id="MobiDB-lite"/>
    </source>
</evidence>
<keyword evidence="3" id="KW-1185">Reference proteome</keyword>
<evidence type="ECO:0000313" key="3">
    <source>
        <dbReference type="Proteomes" id="UP001054821"/>
    </source>
</evidence>
<sequence length="102" mass="11008">MANGFQSIDHNHRNTHPLLTLAIHEPIFSQDLVIIVLCDLGPDYKMIDNASSSPSTILMAAQSPHFSQQCGSFSHRSSGRGRSCDCGGHGLNQLPQPPTLGQ</sequence>